<dbReference type="EMBL" id="CP001700">
    <property type="protein sequence ID" value="ACU76369.1"/>
    <property type="molecule type" value="Genomic_DNA"/>
</dbReference>
<evidence type="ECO:0000256" key="6">
    <source>
        <dbReference type="ARBA" id="ARBA00022692"/>
    </source>
</evidence>
<comment type="catalytic activity">
    <reaction evidence="16 17">
        <text>di-trans,octa-cis-undecaprenyl diphosphate + H2O = di-trans,octa-cis-undecaprenyl phosphate + phosphate + H(+)</text>
        <dbReference type="Rhea" id="RHEA:28094"/>
        <dbReference type="ChEBI" id="CHEBI:15377"/>
        <dbReference type="ChEBI" id="CHEBI:15378"/>
        <dbReference type="ChEBI" id="CHEBI:43474"/>
        <dbReference type="ChEBI" id="CHEBI:58405"/>
        <dbReference type="ChEBI" id="CHEBI:60392"/>
        <dbReference type="EC" id="3.6.1.27"/>
    </reaction>
</comment>
<protein>
    <recommendedName>
        <fullName evidence="4 17">Undecaprenyl-diphosphatase</fullName>
        <ecNumber evidence="3 17">3.6.1.27</ecNumber>
    </recommendedName>
    <alternativeName>
        <fullName evidence="15 17">Bacitracin resistance protein</fullName>
    </alternativeName>
    <alternativeName>
        <fullName evidence="14 17">Undecaprenyl pyrophosphate phosphatase</fullName>
    </alternativeName>
</protein>
<organism evidence="18 19">
    <name type="scientific">Catenulispora acidiphila (strain DSM 44928 / JCM 14897 / NBRC 102108 / NRRL B-24433 / ID139908)</name>
    <dbReference type="NCBI Taxonomy" id="479433"/>
    <lineage>
        <taxon>Bacteria</taxon>
        <taxon>Bacillati</taxon>
        <taxon>Actinomycetota</taxon>
        <taxon>Actinomycetes</taxon>
        <taxon>Catenulisporales</taxon>
        <taxon>Catenulisporaceae</taxon>
        <taxon>Catenulispora</taxon>
    </lineage>
</organism>
<evidence type="ECO:0000256" key="13">
    <source>
        <dbReference type="ARBA" id="ARBA00023316"/>
    </source>
</evidence>
<evidence type="ECO:0000256" key="10">
    <source>
        <dbReference type="ARBA" id="ARBA00022989"/>
    </source>
</evidence>
<accession>C7QB78</accession>
<feature type="transmembrane region" description="Helical" evidence="17">
    <location>
        <begin position="88"/>
        <end position="108"/>
    </location>
</feature>
<evidence type="ECO:0000313" key="19">
    <source>
        <dbReference type="Proteomes" id="UP000000851"/>
    </source>
</evidence>
<feature type="transmembrane region" description="Helical" evidence="17">
    <location>
        <begin position="287"/>
        <end position="310"/>
    </location>
</feature>
<feature type="transmembrane region" description="Helical" evidence="17">
    <location>
        <begin position="134"/>
        <end position="152"/>
    </location>
</feature>
<sequence>MLLLCPTFTVCFPELPDAPRILRQTASIFRQGYELSGLNYLEACTIGLVQGVTELFPISSLGHSIILPAFIGGSWKADLDMTAKDSPYLAFLVLAHVATALALVAFFWRDWVRIIRALFTSVKDRSVETADQRLAWLLVVGTIPVGLIGIVADKELRTHLGKPIPAAIFLLINGFVIFLADSMLKSSSKGRHADDGTTPATHGESTEIAADRRLARLGWKSAAGIGGAQAFALLPGISRSGITMVAGLARGLKTEDAARFAFLLATPVILAAGVYKAPELAKPANHSILGPAVAGSVLAGIAAYISVRFLTKYFENRDLKPFGVYCVIAGIVSLVWFSVHH</sequence>
<dbReference type="GO" id="GO:0046677">
    <property type="term" value="P:response to antibiotic"/>
    <property type="evidence" value="ECO:0007669"/>
    <property type="project" value="UniProtKB-UniRule"/>
</dbReference>
<name>C7QB78_CATAD</name>
<evidence type="ECO:0000256" key="7">
    <source>
        <dbReference type="ARBA" id="ARBA00022801"/>
    </source>
</evidence>
<evidence type="ECO:0000256" key="16">
    <source>
        <dbReference type="ARBA" id="ARBA00047594"/>
    </source>
</evidence>
<dbReference type="PANTHER" id="PTHR30622:SF4">
    <property type="entry name" value="UNDECAPRENYL-DIPHOSPHATASE"/>
    <property type="match status" value="1"/>
</dbReference>
<dbReference type="GO" id="GO:0050380">
    <property type="term" value="F:undecaprenyl-diphosphatase activity"/>
    <property type="evidence" value="ECO:0007669"/>
    <property type="project" value="UniProtKB-UniRule"/>
</dbReference>
<dbReference type="HOGENOM" id="CLU_060296_1_1_11"/>
<dbReference type="FunCoup" id="C7QB78">
    <property type="interactions" value="7"/>
</dbReference>
<evidence type="ECO:0000256" key="5">
    <source>
        <dbReference type="ARBA" id="ARBA00022475"/>
    </source>
</evidence>
<dbReference type="InterPro" id="IPR003824">
    <property type="entry name" value="UppP"/>
</dbReference>
<evidence type="ECO:0000256" key="4">
    <source>
        <dbReference type="ARBA" id="ARBA00021581"/>
    </source>
</evidence>
<dbReference type="GO" id="GO:0005886">
    <property type="term" value="C:plasma membrane"/>
    <property type="evidence" value="ECO:0007669"/>
    <property type="project" value="UniProtKB-SubCell"/>
</dbReference>
<proteinExistence type="inferred from homology"/>
<dbReference type="NCBIfam" id="NF001395">
    <property type="entry name" value="PRK00281.3-1"/>
    <property type="match status" value="1"/>
</dbReference>
<feature type="transmembrane region" description="Helical" evidence="17">
    <location>
        <begin position="164"/>
        <end position="184"/>
    </location>
</feature>
<reference evidence="18 19" key="1">
    <citation type="journal article" date="2009" name="Stand. Genomic Sci.">
        <title>Complete genome sequence of Catenulispora acidiphila type strain (ID 139908).</title>
        <authorList>
            <person name="Copeland A."/>
            <person name="Lapidus A."/>
            <person name="Glavina Del Rio T."/>
            <person name="Nolan M."/>
            <person name="Lucas S."/>
            <person name="Chen F."/>
            <person name="Tice H."/>
            <person name="Cheng J.F."/>
            <person name="Bruce D."/>
            <person name="Goodwin L."/>
            <person name="Pitluck S."/>
            <person name="Mikhailova N."/>
            <person name="Pati A."/>
            <person name="Ivanova N."/>
            <person name="Mavromatis K."/>
            <person name="Chen A."/>
            <person name="Palaniappan K."/>
            <person name="Chain P."/>
            <person name="Land M."/>
            <person name="Hauser L."/>
            <person name="Chang Y.J."/>
            <person name="Jeffries C.D."/>
            <person name="Chertkov O."/>
            <person name="Brettin T."/>
            <person name="Detter J.C."/>
            <person name="Han C."/>
            <person name="Ali Z."/>
            <person name="Tindall B.J."/>
            <person name="Goker M."/>
            <person name="Bristow J."/>
            <person name="Eisen J.A."/>
            <person name="Markowitz V."/>
            <person name="Hugenholtz P."/>
            <person name="Kyrpides N.C."/>
            <person name="Klenk H.P."/>
        </authorList>
    </citation>
    <scope>NUCLEOTIDE SEQUENCE [LARGE SCALE GENOMIC DNA]</scope>
    <source>
        <strain evidence="19">DSM 44928 / JCM 14897 / NBRC 102108 / NRRL B-24433 / ID139908</strain>
    </source>
</reference>
<dbReference type="PANTHER" id="PTHR30622">
    <property type="entry name" value="UNDECAPRENYL-DIPHOSPHATASE"/>
    <property type="match status" value="1"/>
</dbReference>
<comment type="subcellular location">
    <subcellularLocation>
        <location evidence="1 17">Cell membrane</location>
        <topology evidence="1 17">Multi-pass membrane protein</topology>
    </subcellularLocation>
</comment>
<keyword evidence="7 17" id="KW-0378">Hydrolase</keyword>
<evidence type="ECO:0000256" key="2">
    <source>
        <dbReference type="ARBA" id="ARBA00010621"/>
    </source>
</evidence>
<dbReference type="STRING" id="479433.Caci_7544"/>
<gene>
    <name evidence="17" type="primary">uppP</name>
    <name evidence="18" type="ordered locus">Caci_7544</name>
</gene>
<keyword evidence="19" id="KW-1185">Reference proteome</keyword>
<evidence type="ECO:0000313" key="18">
    <source>
        <dbReference type="EMBL" id="ACU76369.1"/>
    </source>
</evidence>
<dbReference type="GO" id="GO:0009252">
    <property type="term" value="P:peptidoglycan biosynthetic process"/>
    <property type="evidence" value="ECO:0007669"/>
    <property type="project" value="UniProtKB-KW"/>
</dbReference>
<feature type="transmembrane region" description="Helical" evidence="17">
    <location>
        <begin position="322"/>
        <end position="339"/>
    </location>
</feature>
<evidence type="ECO:0000256" key="9">
    <source>
        <dbReference type="ARBA" id="ARBA00022984"/>
    </source>
</evidence>
<evidence type="ECO:0000256" key="17">
    <source>
        <dbReference type="HAMAP-Rule" id="MF_01006"/>
    </source>
</evidence>
<dbReference type="eggNOG" id="COG1968">
    <property type="taxonomic scope" value="Bacteria"/>
</dbReference>
<keyword evidence="10 17" id="KW-1133">Transmembrane helix</keyword>
<keyword evidence="5 17" id="KW-1003">Cell membrane</keyword>
<comment type="miscellaneous">
    <text evidence="17">Bacitracin is thought to be involved in the inhibition of peptidoglycan synthesis by sequestering undecaprenyl diphosphate, thereby reducing the pool of lipid carrier available.</text>
</comment>
<dbReference type="InParanoid" id="C7QB78"/>
<evidence type="ECO:0000256" key="14">
    <source>
        <dbReference type="ARBA" id="ARBA00032707"/>
    </source>
</evidence>
<dbReference type="AlphaFoldDB" id="C7QB78"/>
<evidence type="ECO:0000256" key="1">
    <source>
        <dbReference type="ARBA" id="ARBA00004651"/>
    </source>
</evidence>
<keyword evidence="6 17" id="KW-0812">Transmembrane</keyword>
<dbReference type="KEGG" id="cai:Caci_7544"/>
<feature type="transmembrane region" description="Helical" evidence="17">
    <location>
        <begin position="257"/>
        <end position="275"/>
    </location>
</feature>
<evidence type="ECO:0000256" key="11">
    <source>
        <dbReference type="ARBA" id="ARBA00023136"/>
    </source>
</evidence>
<comment type="similarity">
    <text evidence="2 17">Belongs to the UppP family.</text>
</comment>
<dbReference type="Proteomes" id="UP000000851">
    <property type="component" value="Chromosome"/>
</dbReference>
<dbReference type="GO" id="GO:0008360">
    <property type="term" value="P:regulation of cell shape"/>
    <property type="evidence" value="ECO:0007669"/>
    <property type="project" value="UniProtKB-KW"/>
</dbReference>
<evidence type="ECO:0000256" key="12">
    <source>
        <dbReference type="ARBA" id="ARBA00023251"/>
    </source>
</evidence>
<evidence type="ECO:0000256" key="15">
    <source>
        <dbReference type="ARBA" id="ARBA00032932"/>
    </source>
</evidence>
<keyword evidence="11 17" id="KW-0472">Membrane</keyword>
<keyword evidence="9 17" id="KW-0573">Peptidoglycan synthesis</keyword>
<dbReference type="Pfam" id="PF02673">
    <property type="entry name" value="BacA"/>
    <property type="match status" value="1"/>
</dbReference>
<dbReference type="GO" id="GO:0071555">
    <property type="term" value="P:cell wall organization"/>
    <property type="evidence" value="ECO:0007669"/>
    <property type="project" value="UniProtKB-KW"/>
</dbReference>
<dbReference type="HAMAP" id="MF_01006">
    <property type="entry name" value="Undec_diphosphatase"/>
    <property type="match status" value="1"/>
</dbReference>
<keyword evidence="13 17" id="KW-0961">Cell wall biogenesis/degradation</keyword>
<comment type="function">
    <text evidence="17">Catalyzes the dephosphorylation of undecaprenyl diphosphate (UPP). Confers resistance to bacitracin.</text>
</comment>
<dbReference type="EC" id="3.6.1.27" evidence="3 17"/>
<keyword evidence="8 17" id="KW-0133">Cell shape</keyword>
<keyword evidence="12 17" id="KW-0046">Antibiotic resistance</keyword>
<evidence type="ECO:0000256" key="8">
    <source>
        <dbReference type="ARBA" id="ARBA00022960"/>
    </source>
</evidence>
<evidence type="ECO:0000256" key="3">
    <source>
        <dbReference type="ARBA" id="ARBA00012374"/>
    </source>
</evidence>